<dbReference type="PANTHER" id="PTHR43179:SF12">
    <property type="entry name" value="GALACTOFURANOSYLTRANSFERASE GLFT2"/>
    <property type="match status" value="1"/>
</dbReference>
<keyword evidence="3" id="KW-0808">Transferase</keyword>
<accession>A0AA49GGW8</accession>
<dbReference type="GO" id="GO:0016757">
    <property type="term" value="F:glycosyltransferase activity"/>
    <property type="evidence" value="ECO:0007669"/>
    <property type="project" value="UniProtKB-KW"/>
</dbReference>
<reference evidence="6" key="2">
    <citation type="journal article" date="2024" name="Antonie Van Leeuwenhoek">
        <title>Roseihalotalea indica gen. nov., sp. nov., a halophilic Bacteroidetes from mesopelagic Southwest Indian Ocean with higher carbohydrate metabolic potential.</title>
        <authorList>
            <person name="Chen B."/>
            <person name="Zhang M."/>
            <person name="Lin D."/>
            <person name="Ye J."/>
            <person name="Tang K."/>
        </authorList>
    </citation>
    <scope>NUCLEOTIDE SEQUENCE</scope>
    <source>
        <strain evidence="6">TK19036</strain>
    </source>
</reference>
<protein>
    <submittedName>
        <fullName evidence="6">Glycosyltransferase family 2 protein</fullName>
    </submittedName>
</protein>
<evidence type="ECO:0000256" key="3">
    <source>
        <dbReference type="ARBA" id="ARBA00022679"/>
    </source>
</evidence>
<keyword evidence="4" id="KW-1133">Transmembrane helix</keyword>
<name>A0AA49GGW8_9BACT</name>
<evidence type="ECO:0000256" key="1">
    <source>
        <dbReference type="ARBA" id="ARBA00006739"/>
    </source>
</evidence>
<comment type="similarity">
    <text evidence="1">Belongs to the glycosyltransferase 2 family.</text>
</comment>
<keyword evidence="2" id="KW-0328">Glycosyltransferase</keyword>
<dbReference type="CDD" id="cd04186">
    <property type="entry name" value="GT_2_like_c"/>
    <property type="match status" value="1"/>
</dbReference>
<dbReference type="InterPro" id="IPR029044">
    <property type="entry name" value="Nucleotide-diphossugar_trans"/>
</dbReference>
<dbReference type="SUPFAM" id="SSF53448">
    <property type="entry name" value="Nucleotide-diphospho-sugar transferases"/>
    <property type="match status" value="1"/>
</dbReference>
<dbReference type="AlphaFoldDB" id="A0AA49GGW8"/>
<sequence length="304" mass="35230">MKVSIITVDYNNPEVTLQLLASIEALELHHWVEVVVVDNGSHINGEPLLTSRYPWVVFVRSEKNLGFAGGNNLGIGHASGDYFFFINNDTELQDDIVSPLAKTLEEHPQLGILCPEIRYHDQPEVIQYTGFTKMNRVTGRNRCLTHPEPACGLSETSFPHGAAMMISRRVVEEVGMMPEHFFLYYEEHDWAEMIRRAGYRIAILRDMKIYHKESMSVGKIGELKMYFMTRNRLLFMRRNYRGISLIFFWLYFLLIAAPKNAFQLMIQNDWKNIGALWAGVRWNLSSSIKSERIGYKFDHLRFAS</sequence>
<keyword evidence="4" id="KW-0812">Transmembrane</keyword>
<proteinExistence type="inferred from homology"/>
<evidence type="ECO:0000256" key="4">
    <source>
        <dbReference type="SAM" id="Phobius"/>
    </source>
</evidence>
<dbReference type="InterPro" id="IPR001173">
    <property type="entry name" value="Glyco_trans_2-like"/>
</dbReference>
<dbReference type="Gene3D" id="3.90.550.10">
    <property type="entry name" value="Spore Coat Polysaccharide Biosynthesis Protein SpsA, Chain A"/>
    <property type="match status" value="1"/>
</dbReference>
<feature type="domain" description="Glycosyltransferase 2-like" evidence="5">
    <location>
        <begin position="4"/>
        <end position="174"/>
    </location>
</feature>
<dbReference type="EMBL" id="CP120682">
    <property type="protein sequence ID" value="WKN34460.1"/>
    <property type="molecule type" value="Genomic_DNA"/>
</dbReference>
<organism evidence="6">
    <name type="scientific">Roseihalotalea indica</name>
    <dbReference type="NCBI Taxonomy" id="2867963"/>
    <lineage>
        <taxon>Bacteria</taxon>
        <taxon>Pseudomonadati</taxon>
        <taxon>Bacteroidota</taxon>
        <taxon>Cytophagia</taxon>
        <taxon>Cytophagales</taxon>
        <taxon>Catalimonadaceae</taxon>
        <taxon>Roseihalotalea</taxon>
    </lineage>
</organism>
<reference evidence="6" key="1">
    <citation type="journal article" date="2023" name="Comput. Struct. Biotechnol. J.">
        <title>Discovery of a novel marine Bacteroidetes with a rich repertoire of carbohydrate-active enzymes.</title>
        <authorList>
            <person name="Chen B."/>
            <person name="Liu G."/>
            <person name="Chen Q."/>
            <person name="Wang H."/>
            <person name="Liu L."/>
            <person name="Tang K."/>
        </authorList>
    </citation>
    <scope>NUCLEOTIDE SEQUENCE</scope>
    <source>
        <strain evidence="6">TK19036</strain>
    </source>
</reference>
<evidence type="ECO:0000259" key="5">
    <source>
        <dbReference type="Pfam" id="PF00535"/>
    </source>
</evidence>
<keyword evidence="4" id="KW-0472">Membrane</keyword>
<dbReference type="PANTHER" id="PTHR43179">
    <property type="entry name" value="RHAMNOSYLTRANSFERASE WBBL"/>
    <property type="match status" value="1"/>
</dbReference>
<evidence type="ECO:0000256" key="2">
    <source>
        <dbReference type="ARBA" id="ARBA00022676"/>
    </source>
</evidence>
<evidence type="ECO:0000313" key="6">
    <source>
        <dbReference type="EMBL" id="WKN34460.1"/>
    </source>
</evidence>
<feature type="transmembrane region" description="Helical" evidence="4">
    <location>
        <begin position="240"/>
        <end position="257"/>
    </location>
</feature>
<gene>
    <name evidence="6" type="ORF">K4G66_18960</name>
</gene>
<dbReference type="Pfam" id="PF00535">
    <property type="entry name" value="Glycos_transf_2"/>
    <property type="match status" value="1"/>
</dbReference>